<evidence type="ECO:0000259" key="4">
    <source>
        <dbReference type="Pfam" id="PF08698"/>
    </source>
</evidence>
<comment type="subcellular location">
    <subcellularLocation>
        <location evidence="1">Nucleus</location>
        <location evidence="1">Nucleolus</location>
    </subcellularLocation>
</comment>
<accession>A0A820A273</accession>
<evidence type="ECO:0000313" key="5">
    <source>
        <dbReference type="EMBL" id="CAF4186343.1"/>
    </source>
</evidence>
<organism evidence="5 6">
    <name type="scientific">Adineta steineri</name>
    <dbReference type="NCBI Taxonomy" id="433720"/>
    <lineage>
        <taxon>Eukaryota</taxon>
        <taxon>Metazoa</taxon>
        <taxon>Spiralia</taxon>
        <taxon>Gnathifera</taxon>
        <taxon>Rotifera</taxon>
        <taxon>Eurotatoria</taxon>
        <taxon>Bdelloidea</taxon>
        <taxon>Adinetida</taxon>
        <taxon>Adinetidae</taxon>
        <taxon>Adineta</taxon>
    </lineage>
</organism>
<evidence type="ECO:0000256" key="3">
    <source>
        <dbReference type="SAM" id="MobiDB-lite"/>
    </source>
</evidence>
<reference evidence="5" key="1">
    <citation type="submission" date="2021-02" db="EMBL/GenBank/DDBJ databases">
        <authorList>
            <person name="Nowell W R."/>
        </authorList>
    </citation>
    <scope>NUCLEOTIDE SEQUENCE</scope>
</reference>
<dbReference type="InterPro" id="IPR014810">
    <property type="entry name" value="Fcf2_C"/>
</dbReference>
<feature type="domain" description="Fcf2 pre-rRNA processing C-terminal" evidence="4">
    <location>
        <begin position="2"/>
        <end position="41"/>
    </location>
</feature>
<dbReference type="GO" id="GO:0006396">
    <property type="term" value="P:RNA processing"/>
    <property type="evidence" value="ECO:0007669"/>
    <property type="project" value="TreeGrafter"/>
</dbReference>
<dbReference type="Proteomes" id="UP000663881">
    <property type="component" value="Unassembled WGS sequence"/>
</dbReference>
<evidence type="ECO:0000313" key="6">
    <source>
        <dbReference type="Proteomes" id="UP000663881"/>
    </source>
</evidence>
<evidence type="ECO:0000256" key="1">
    <source>
        <dbReference type="ARBA" id="ARBA00004604"/>
    </source>
</evidence>
<evidence type="ECO:0000256" key="2">
    <source>
        <dbReference type="ARBA" id="ARBA00023242"/>
    </source>
</evidence>
<feature type="region of interest" description="Disordered" evidence="3">
    <location>
        <begin position="48"/>
        <end position="67"/>
    </location>
</feature>
<gene>
    <name evidence="5" type="ORF">OKA104_LOCUS40176</name>
</gene>
<keyword evidence="2" id="KW-0539">Nucleus</keyword>
<dbReference type="GO" id="GO:0003723">
    <property type="term" value="F:RNA binding"/>
    <property type="evidence" value="ECO:0007669"/>
    <property type="project" value="TreeGrafter"/>
</dbReference>
<name>A0A820A273_9BILA</name>
<dbReference type="GO" id="GO:0005730">
    <property type="term" value="C:nucleolus"/>
    <property type="evidence" value="ECO:0007669"/>
    <property type="project" value="UniProtKB-SubCell"/>
</dbReference>
<dbReference type="PANTHER" id="PTHR21686:SF12">
    <property type="entry name" value="DEOXYNUCLEOTIDYLTRANSFERASE TERMINAL-INTERACTING PROTEIN 2"/>
    <property type="match status" value="1"/>
</dbReference>
<feature type="non-terminal residue" evidence="5">
    <location>
        <position position="1"/>
    </location>
</feature>
<protein>
    <recommendedName>
        <fullName evidence="4">Fcf2 pre-rRNA processing C-terminal domain-containing protein</fullName>
    </recommendedName>
</protein>
<dbReference type="InterPro" id="IPR039883">
    <property type="entry name" value="Fcf2/DNTTIP2"/>
</dbReference>
<dbReference type="AlphaFoldDB" id="A0A820A273"/>
<dbReference type="PANTHER" id="PTHR21686">
    <property type="entry name" value="DEOXYNUCLEOTIDYLTRANSFERASE TERMINAL-INTERACTING PROTEIN 2"/>
    <property type="match status" value="1"/>
</dbReference>
<proteinExistence type="predicted"/>
<comment type="caution">
    <text evidence="5">The sequence shown here is derived from an EMBL/GenBank/DDBJ whole genome shotgun (WGS) entry which is preliminary data.</text>
</comment>
<dbReference type="Pfam" id="PF08698">
    <property type="entry name" value="Fcf2"/>
    <property type="match status" value="1"/>
</dbReference>
<feature type="compositionally biased region" description="Basic residues" evidence="3">
    <location>
        <begin position="51"/>
        <end position="67"/>
    </location>
</feature>
<sequence length="67" mass="8178">TGTIVDSPADFYRRIPKKDRKKTILEELYNDTKVKKFSKKRYSEIKENNRRRFSALKNMKRLKNKKK</sequence>
<dbReference type="EMBL" id="CAJOAY010008422">
    <property type="protein sequence ID" value="CAF4186343.1"/>
    <property type="molecule type" value="Genomic_DNA"/>
</dbReference>